<feature type="domain" description="DUF4440" evidence="1">
    <location>
        <begin position="51"/>
        <end position="160"/>
    </location>
</feature>
<dbReference type="Gene3D" id="3.10.450.50">
    <property type="match status" value="1"/>
</dbReference>
<dbReference type="Proteomes" id="UP000321456">
    <property type="component" value="Unassembled WGS sequence"/>
</dbReference>
<dbReference type="Pfam" id="PF14534">
    <property type="entry name" value="DUF4440"/>
    <property type="match status" value="1"/>
</dbReference>
<evidence type="ECO:0000259" key="1">
    <source>
        <dbReference type="Pfam" id="PF14534"/>
    </source>
</evidence>
<dbReference type="AlphaFoldDB" id="A0A5C8V4M7"/>
<accession>A0A5C8V4M7</accession>
<keyword evidence="3" id="KW-1185">Reference proteome</keyword>
<dbReference type="InterPro" id="IPR027843">
    <property type="entry name" value="DUF4440"/>
</dbReference>
<proteinExistence type="predicted"/>
<organism evidence="2 3">
    <name type="scientific">Flagellimonas hymeniacidonis</name>
    <dbReference type="NCBI Taxonomy" id="2603628"/>
    <lineage>
        <taxon>Bacteria</taxon>
        <taxon>Pseudomonadati</taxon>
        <taxon>Bacteroidota</taxon>
        <taxon>Flavobacteriia</taxon>
        <taxon>Flavobacteriales</taxon>
        <taxon>Flavobacteriaceae</taxon>
        <taxon>Flagellimonas</taxon>
    </lineage>
</organism>
<dbReference type="SUPFAM" id="SSF54427">
    <property type="entry name" value="NTF2-like"/>
    <property type="match status" value="1"/>
</dbReference>
<name>A0A5C8V4M7_9FLAO</name>
<dbReference type="InterPro" id="IPR032710">
    <property type="entry name" value="NTF2-like_dom_sf"/>
</dbReference>
<comment type="caution">
    <text evidence="2">The sequence shown here is derived from an EMBL/GenBank/DDBJ whole genome shotgun (WGS) entry which is preliminary data.</text>
</comment>
<gene>
    <name evidence="2" type="ORF">FVB32_00355</name>
</gene>
<protein>
    <submittedName>
        <fullName evidence="2">DUF4440 domain-containing protein</fullName>
    </submittedName>
</protein>
<evidence type="ECO:0000313" key="2">
    <source>
        <dbReference type="EMBL" id="TXN36771.1"/>
    </source>
</evidence>
<evidence type="ECO:0000313" key="3">
    <source>
        <dbReference type="Proteomes" id="UP000321456"/>
    </source>
</evidence>
<sequence>MCLNHKARIMIYKKCIYVACVICFSMTTTMNSQTQKVMQTQEISKDEQDVLKAIESMTQSFNSNDIEGVMSSYQSDALVIFEPKTMVTDFKTLKEMFLGAFSINPKFEYPNGHEVFVNGDTATHIAPWIMTGTAPDGTKIKQSGLSVAMLKKQENGKWLLTFDNPHASFLMDK</sequence>
<dbReference type="EMBL" id="VRUR01000001">
    <property type="protein sequence ID" value="TXN36771.1"/>
    <property type="molecule type" value="Genomic_DNA"/>
</dbReference>
<reference evidence="2 3" key="1">
    <citation type="submission" date="2019-08" db="EMBL/GenBank/DDBJ databases">
        <title>Professor.</title>
        <authorList>
            <person name="Park J.S."/>
        </authorList>
    </citation>
    <scope>NUCLEOTIDE SEQUENCE [LARGE SCALE GENOMIC DNA]</scope>
    <source>
        <strain evidence="2 3">176CP5-101</strain>
    </source>
</reference>